<evidence type="ECO:0000259" key="2">
    <source>
        <dbReference type="Pfam" id="PF13435"/>
    </source>
</evidence>
<reference evidence="3" key="1">
    <citation type="submission" date="2018-06" db="EMBL/GenBank/DDBJ databases">
        <authorList>
            <person name="Zhirakovskaya E."/>
        </authorList>
    </citation>
    <scope>NUCLEOTIDE SEQUENCE</scope>
</reference>
<organism evidence="3">
    <name type="scientific">hydrothermal vent metagenome</name>
    <dbReference type="NCBI Taxonomy" id="652676"/>
    <lineage>
        <taxon>unclassified sequences</taxon>
        <taxon>metagenomes</taxon>
        <taxon>ecological metagenomes</taxon>
    </lineage>
</organism>
<feature type="transmembrane region" description="Helical" evidence="1">
    <location>
        <begin position="22"/>
        <end position="42"/>
    </location>
</feature>
<dbReference type="Gene3D" id="1.10.1130.10">
    <property type="entry name" value="Flavocytochrome C3, Chain A"/>
    <property type="match status" value="1"/>
</dbReference>
<protein>
    <recommendedName>
        <fullName evidence="2">Cytochrome c-552/4 domain-containing protein</fullName>
    </recommendedName>
</protein>
<name>A0A3B1C9F2_9ZZZZ</name>
<sequence>MQCVIPGGEQANMGVLRGFARATLIVTTGLLIASFLATPAFARKTNLKINKEGFTSSKICGECHTDIYNGWKQSMHSRSVSDPIFRAAYIMAFFKTKGKSPKLCLGCHSPTTRVTDNYELDDPITSEGITCDFCHSLKEVKFTHPVNTAVMDVGRVKYGPNKEGNVKIHDIKYSPLHKTAKLCATCHEYRPNGVPVMTTYSEWKEGPYAEKGVQCQYCHMPQSKGQIATGVTGGPGKKIFSHNLAGGHSISQLKKAVDVNIAKVVREKDRMTIHVHITNSGSGHRVPTGIPSRKLILFCEVRAVGGKVYKEKIVYEKAIFDKNDVELIHDEDIMLGRGVTIVKDNRIFPKETRKETFTFYLPDKKDAQVAVWADYLYEPLVPQAIEMRIEMDRDEKISLH</sequence>
<evidence type="ECO:0000313" key="3">
    <source>
        <dbReference type="EMBL" id="VAX15295.1"/>
    </source>
</evidence>
<feature type="domain" description="Cytochrome c-552/4" evidence="2">
    <location>
        <begin position="60"/>
        <end position="136"/>
    </location>
</feature>
<keyword evidence="1" id="KW-0812">Transmembrane</keyword>
<dbReference type="SUPFAM" id="SSF48695">
    <property type="entry name" value="Multiheme cytochromes"/>
    <property type="match status" value="1"/>
</dbReference>
<gene>
    <name evidence="3" type="ORF">MNBD_NITROSPINAE03-564</name>
</gene>
<dbReference type="Pfam" id="PF13435">
    <property type="entry name" value="Cytochrome_C554"/>
    <property type="match status" value="1"/>
</dbReference>
<keyword evidence="1" id="KW-0472">Membrane</keyword>
<proteinExistence type="predicted"/>
<dbReference type="InterPro" id="IPR023155">
    <property type="entry name" value="Cyt_c-552/4"/>
</dbReference>
<accession>A0A3B1C9F2</accession>
<dbReference type="EMBL" id="UOGB01000013">
    <property type="protein sequence ID" value="VAX15295.1"/>
    <property type="molecule type" value="Genomic_DNA"/>
</dbReference>
<keyword evidence="1" id="KW-1133">Transmembrane helix</keyword>
<dbReference type="InterPro" id="IPR036280">
    <property type="entry name" value="Multihaem_cyt_sf"/>
</dbReference>
<dbReference type="AlphaFoldDB" id="A0A3B1C9F2"/>
<evidence type="ECO:0000256" key="1">
    <source>
        <dbReference type="SAM" id="Phobius"/>
    </source>
</evidence>